<sequence>MRHFLIAAAALIALTAQAEAAARIPAPQASVVVTSAVQLASGMGNGLRPALPADARVAQIAPTRGE</sequence>
<name>A0ABZ0PP90_9PROT</name>
<accession>A0ABZ0PP90</accession>
<evidence type="ECO:0000313" key="3">
    <source>
        <dbReference type="Proteomes" id="UP001305521"/>
    </source>
</evidence>
<protein>
    <submittedName>
        <fullName evidence="2">Uncharacterized protein</fullName>
    </submittedName>
</protein>
<keyword evidence="1" id="KW-0732">Signal</keyword>
<reference evidence="2 3" key="1">
    <citation type="submission" date="2023-11" db="EMBL/GenBank/DDBJ databases">
        <title>Arctic aerobic anoxygenic photoheterotroph Sediminicoccus rosea KRV36 adapts its photosynthesis to long days of polar summer.</title>
        <authorList>
            <person name="Tomasch J."/>
            <person name="Kopejtka K."/>
            <person name="Bily T."/>
            <person name="Gardiner A.T."/>
            <person name="Gardian Z."/>
            <person name="Shivaramu S."/>
            <person name="Koblizek M."/>
            <person name="Engelhardt F."/>
            <person name="Kaftan D."/>
        </authorList>
    </citation>
    <scope>NUCLEOTIDE SEQUENCE [LARGE SCALE GENOMIC DNA]</scope>
    <source>
        <strain evidence="2 3">R-30</strain>
    </source>
</reference>
<dbReference type="Proteomes" id="UP001305521">
    <property type="component" value="Chromosome"/>
</dbReference>
<dbReference type="RefSeq" id="WP_318651085.1">
    <property type="nucleotide sequence ID" value="NZ_CP137852.1"/>
</dbReference>
<proteinExistence type="predicted"/>
<dbReference type="EMBL" id="CP137852">
    <property type="protein sequence ID" value="WPB87128.1"/>
    <property type="molecule type" value="Genomic_DNA"/>
</dbReference>
<gene>
    <name evidence="2" type="ORF">R9Z33_09670</name>
</gene>
<feature type="chain" id="PRO_5046448944" evidence="1">
    <location>
        <begin position="21"/>
        <end position="66"/>
    </location>
</feature>
<evidence type="ECO:0000256" key="1">
    <source>
        <dbReference type="SAM" id="SignalP"/>
    </source>
</evidence>
<organism evidence="2 3">
    <name type="scientific">Sediminicoccus rosea</name>
    <dbReference type="NCBI Taxonomy" id="1225128"/>
    <lineage>
        <taxon>Bacteria</taxon>
        <taxon>Pseudomonadati</taxon>
        <taxon>Pseudomonadota</taxon>
        <taxon>Alphaproteobacteria</taxon>
        <taxon>Acetobacterales</taxon>
        <taxon>Roseomonadaceae</taxon>
        <taxon>Sediminicoccus</taxon>
    </lineage>
</organism>
<evidence type="ECO:0000313" key="2">
    <source>
        <dbReference type="EMBL" id="WPB87128.1"/>
    </source>
</evidence>
<keyword evidence="3" id="KW-1185">Reference proteome</keyword>
<feature type="signal peptide" evidence="1">
    <location>
        <begin position="1"/>
        <end position="20"/>
    </location>
</feature>